<feature type="domain" description="Flavoprotein" evidence="8">
    <location>
        <begin position="15"/>
        <end position="184"/>
    </location>
</feature>
<sequence length="211" mass="23197">MTMESSLEKPLEKQRLIVGISGASGVLYGIRLLHLLRDHPVETHLVMSRSAEITLAHETDWKLRDVQALANYWHPQEDIGAAISSGSFRTLGMVVAPCSVKTLAEIASGVTSGLLTRAADVVLKERRRLVLMVRETPLTAVHLRNMLTVTEMGGIIAPPVPAFYARPENIGAMVDHSVGRVLDLFGLEVGAVRRWGEVPSDEKPRRHRKGV</sequence>
<comment type="catalytic activity">
    <reaction evidence="5 7">
        <text>dimethylallyl phosphate + FMNH2 = prenylated FMNH2 + phosphate</text>
        <dbReference type="Rhea" id="RHEA:37743"/>
        <dbReference type="ChEBI" id="CHEBI:43474"/>
        <dbReference type="ChEBI" id="CHEBI:57618"/>
        <dbReference type="ChEBI" id="CHEBI:87467"/>
        <dbReference type="ChEBI" id="CHEBI:88052"/>
        <dbReference type="EC" id="2.5.1.129"/>
    </reaction>
</comment>
<evidence type="ECO:0000256" key="4">
    <source>
        <dbReference type="ARBA" id="ARBA00022679"/>
    </source>
</evidence>
<dbReference type="AlphaFoldDB" id="K2IK80"/>
<gene>
    <name evidence="7" type="primary">ubiX</name>
    <name evidence="9" type="ORF">P24_15504</name>
</gene>
<evidence type="ECO:0000313" key="9">
    <source>
        <dbReference type="EMBL" id="EKE70551.1"/>
    </source>
</evidence>
<evidence type="ECO:0000256" key="7">
    <source>
        <dbReference type="HAMAP-Rule" id="MF_01984"/>
    </source>
</evidence>
<dbReference type="InterPro" id="IPR004507">
    <property type="entry name" value="UbiX-like"/>
</dbReference>
<keyword evidence="9" id="KW-0456">Lyase</keyword>
<feature type="binding site" evidence="7">
    <location>
        <position position="134"/>
    </location>
    <ligand>
        <name>FMN</name>
        <dbReference type="ChEBI" id="CHEBI:58210"/>
    </ligand>
</feature>
<dbReference type="Pfam" id="PF02441">
    <property type="entry name" value="Flavoprotein"/>
    <property type="match status" value="1"/>
</dbReference>
<dbReference type="Gene3D" id="3.40.50.1950">
    <property type="entry name" value="Flavin prenyltransferase-like"/>
    <property type="match status" value="1"/>
</dbReference>
<proteinExistence type="inferred from homology"/>
<evidence type="ECO:0000256" key="1">
    <source>
        <dbReference type="ARBA" id="ARBA00022602"/>
    </source>
</evidence>
<dbReference type="STRING" id="1207063.P24_15504"/>
<evidence type="ECO:0000256" key="6">
    <source>
        <dbReference type="ARBA" id="ARBA00060793"/>
    </source>
</evidence>
<dbReference type="PATRIC" id="fig|1207063.3.peg.3128"/>
<dbReference type="PANTHER" id="PTHR43374:SF1">
    <property type="entry name" value="FLAVIN PRENYLTRANSFERASE PAD1, MITOCHONDRIAL"/>
    <property type="match status" value="1"/>
</dbReference>
<dbReference type="SUPFAM" id="SSF52507">
    <property type="entry name" value="Homo-oligomeric flavin-containing Cys decarboxylases, HFCD"/>
    <property type="match status" value="1"/>
</dbReference>
<dbReference type="Proteomes" id="UP000006746">
    <property type="component" value="Unassembled WGS sequence"/>
</dbReference>
<accession>K2IK80</accession>
<protein>
    <recommendedName>
        <fullName evidence="7">Flavin prenyltransferase UbiX</fullName>
        <ecNumber evidence="7">2.5.1.129</ecNumber>
    </recommendedName>
</protein>
<evidence type="ECO:0000256" key="5">
    <source>
        <dbReference type="ARBA" id="ARBA00050612"/>
    </source>
</evidence>
<organism evidence="9 10">
    <name type="scientific">Oceanibaculum indicum P24</name>
    <dbReference type="NCBI Taxonomy" id="1207063"/>
    <lineage>
        <taxon>Bacteria</taxon>
        <taxon>Pseudomonadati</taxon>
        <taxon>Pseudomonadota</taxon>
        <taxon>Alphaproteobacteria</taxon>
        <taxon>Rhodospirillales</taxon>
        <taxon>Oceanibaculaceae</taxon>
        <taxon>Oceanibaculum</taxon>
    </lineage>
</organism>
<comment type="function">
    <text evidence="7">Flavin prenyltransferase that catalyzes the synthesis of the prenylated FMN cofactor (prenyl-FMN) for 4-hydroxy-3-polyprenylbenzoic acid decarboxylase UbiD. The prenyltransferase is metal-independent and links a dimethylallyl moiety from dimethylallyl monophosphate (DMAP) to the flavin N5 and C6 atoms of FMN.</text>
</comment>
<reference evidence="9 10" key="1">
    <citation type="journal article" date="2012" name="J. Bacteriol.">
        <title>Genome Sequence of Oceanibaculum indicum Type Strain P24.</title>
        <authorList>
            <person name="Lai Q."/>
            <person name="Shao Z."/>
        </authorList>
    </citation>
    <scope>NUCLEOTIDE SEQUENCE [LARGE SCALE GENOMIC DNA]</scope>
    <source>
        <strain evidence="9 10">P24</strain>
    </source>
</reference>
<keyword evidence="2 7" id="KW-0285">Flavoprotein</keyword>
<feature type="binding site" evidence="7">
    <location>
        <position position="164"/>
    </location>
    <ligand>
        <name>dimethylallyl phosphate</name>
        <dbReference type="ChEBI" id="CHEBI:88052"/>
    </ligand>
</feature>
<evidence type="ECO:0000256" key="3">
    <source>
        <dbReference type="ARBA" id="ARBA00022643"/>
    </source>
</evidence>
<dbReference type="GO" id="GO:0106141">
    <property type="term" value="F:flavin prenyltransferase activity"/>
    <property type="evidence" value="ECO:0007669"/>
    <property type="project" value="UniProtKB-EC"/>
</dbReference>
<name>K2IK80_9PROT</name>
<comment type="caution">
    <text evidence="7">Lacks conserved residue(s) required for the propagation of feature annotation.</text>
</comment>
<evidence type="ECO:0000313" key="10">
    <source>
        <dbReference type="Proteomes" id="UP000006746"/>
    </source>
</evidence>
<feature type="binding site" evidence="7">
    <location>
        <begin position="99"/>
        <end position="102"/>
    </location>
    <ligand>
        <name>FMN</name>
        <dbReference type="ChEBI" id="CHEBI:58210"/>
    </ligand>
</feature>
<dbReference type="FunFam" id="3.40.50.1950:FF:000001">
    <property type="entry name" value="Flavin prenyltransferase UbiX"/>
    <property type="match status" value="1"/>
</dbReference>
<dbReference type="InterPro" id="IPR036551">
    <property type="entry name" value="Flavin_trans-like"/>
</dbReference>
<dbReference type="EMBL" id="AMRL01000025">
    <property type="protein sequence ID" value="EKE70551.1"/>
    <property type="molecule type" value="Genomic_DNA"/>
</dbReference>
<dbReference type="eggNOG" id="COG0163">
    <property type="taxonomic scope" value="Bacteria"/>
</dbReference>
<keyword evidence="1 7" id="KW-0637">Prenyltransferase</keyword>
<dbReference type="NCBIfam" id="NF004685">
    <property type="entry name" value="PRK06029.1"/>
    <property type="match status" value="1"/>
</dbReference>
<dbReference type="EC" id="2.5.1.129" evidence="7"/>
<dbReference type="InterPro" id="IPR003382">
    <property type="entry name" value="Flavoprotein"/>
</dbReference>
<keyword evidence="3 7" id="KW-0288">FMN</keyword>
<feature type="binding site" evidence="7">
    <location>
        <position position="180"/>
    </location>
    <ligand>
        <name>dimethylallyl phosphate</name>
        <dbReference type="ChEBI" id="CHEBI:88052"/>
    </ligand>
</feature>
<comment type="similarity">
    <text evidence="6 7">Belongs to the UbiX/PAD1 family.</text>
</comment>
<comment type="caution">
    <text evidence="9">The sequence shown here is derived from an EMBL/GenBank/DDBJ whole genome shotgun (WGS) entry which is preliminary data.</text>
</comment>
<dbReference type="NCBIfam" id="TIGR00421">
    <property type="entry name" value="ubiX_pad"/>
    <property type="match status" value="1"/>
</dbReference>
<dbReference type="GO" id="GO:0016831">
    <property type="term" value="F:carboxy-lyase activity"/>
    <property type="evidence" value="ECO:0007669"/>
    <property type="project" value="TreeGrafter"/>
</dbReference>
<feature type="binding site" evidence="7">
    <location>
        <position position="48"/>
    </location>
    <ligand>
        <name>FMN</name>
        <dbReference type="ChEBI" id="CHEBI:58210"/>
    </ligand>
</feature>
<feature type="binding site" evidence="7">
    <location>
        <begin position="22"/>
        <end position="24"/>
    </location>
    <ligand>
        <name>FMN</name>
        <dbReference type="ChEBI" id="CHEBI:58210"/>
    </ligand>
</feature>
<dbReference type="HAMAP" id="MF_01984">
    <property type="entry name" value="ubiX_pad"/>
    <property type="match status" value="1"/>
</dbReference>
<evidence type="ECO:0000259" key="8">
    <source>
        <dbReference type="Pfam" id="PF02441"/>
    </source>
</evidence>
<evidence type="ECO:0000256" key="2">
    <source>
        <dbReference type="ARBA" id="ARBA00022630"/>
    </source>
</evidence>
<keyword evidence="4 7" id="KW-0808">Transferase</keyword>
<dbReference type="RefSeq" id="WP_008945704.1">
    <property type="nucleotide sequence ID" value="NZ_AMRL01000025.1"/>
</dbReference>
<dbReference type="PANTHER" id="PTHR43374">
    <property type="entry name" value="FLAVIN PRENYLTRANSFERASE"/>
    <property type="match status" value="1"/>
</dbReference>
<keyword evidence="10" id="KW-1185">Reference proteome</keyword>